<dbReference type="EMBL" id="AP026867">
    <property type="protein sequence ID" value="BDS09797.1"/>
    <property type="molecule type" value="Genomic_DNA"/>
</dbReference>
<evidence type="ECO:0000313" key="2">
    <source>
        <dbReference type="EMBL" id="BDS09797.1"/>
    </source>
</evidence>
<dbReference type="Gene3D" id="2.60.40.680">
    <property type="match status" value="1"/>
</dbReference>
<feature type="domain" description="Secretion system C-terminal sorting" evidence="1">
    <location>
        <begin position="762"/>
        <end position="832"/>
    </location>
</feature>
<dbReference type="KEGG" id="aup:AsAng_0005020"/>
<dbReference type="AlphaFoldDB" id="A0A915YB22"/>
<evidence type="ECO:0000259" key="1">
    <source>
        <dbReference type="Pfam" id="PF18962"/>
    </source>
</evidence>
<dbReference type="Proteomes" id="UP001060919">
    <property type="component" value="Chromosome"/>
</dbReference>
<dbReference type="NCBIfam" id="TIGR04183">
    <property type="entry name" value="Por_Secre_tail"/>
    <property type="match status" value="1"/>
</dbReference>
<gene>
    <name evidence="2" type="ORF">AsAng_0005020</name>
</gene>
<protein>
    <submittedName>
        <fullName evidence="2">T9SS type A sorting domain-containing protein</fullName>
    </submittedName>
</protein>
<reference evidence="2" key="1">
    <citation type="submission" date="2022-09" db="EMBL/GenBank/DDBJ databases">
        <title>Aureispira anguillicida sp. nov., isolated from Leptocephalus of Japanese eel Anguilla japonica.</title>
        <authorList>
            <person name="Yuasa K."/>
            <person name="Mekata T."/>
            <person name="Ikunari K."/>
        </authorList>
    </citation>
    <scope>NUCLEOTIDE SEQUENCE</scope>
    <source>
        <strain evidence="2">EL160426</strain>
    </source>
</reference>
<accession>A0A915YB22</accession>
<dbReference type="Pfam" id="PF18962">
    <property type="entry name" value="Por_Secre_tail"/>
    <property type="match status" value="1"/>
</dbReference>
<organism evidence="2 3">
    <name type="scientific">Aureispira anguillae</name>
    <dbReference type="NCBI Taxonomy" id="2864201"/>
    <lineage>
        <taxon>Bacteria</taxon>
        <taxon>Pseudomonadati</taxon>
        <taxon>Bacteroidota</taxon>
        <taxon>Saprospiria</taxon>
        <taxon>Saprospirales</taxon>
        <taxon>Saprospiraceae</taxon>
        <taxon>Aureispira</taxon>
    </lineage>
</organism>
<name>A0A915YB22_9BACT</name>
<dbReference type="InterPro" id="IPR026444">
    <property type="entry name" value="Secre_tail"/>
</dbReference>
<keyword evidence="3" id="KW-1185">Reference proteome</keyword>
<proteinExistence type="predicted"/>
<sequence>MIKGQFIITTTLLLIFGYKSMQAQHCTESMAQEYIENTDMKIMFRNGGDMFWDGNSSAQYSVPHVYGQPQTNTIFAGGVWMGAYDDGGNLRLAAQTYRSSGNDYWAGPLDPTTGLPITNSCTNFDQIWKVKRWAIEQHIADINDNGVVDGPTDLSLLKWPGRGNPHFAAQMGFNLPDQDLAPFYDANGDGVYTPLHGDYPVFEHGNPNAIAEEILWSVFNDNGNLHTQTNGMNLMVEVQQTAYVFNCGNDPLLDKTLFVKHKVINKNALVLRDYYYGIWTDFDLGCSVDDYVGTIPAKNTIYAYNADNNDDNPCGVAGTTGYGSNPPVQAVTILNHSLEHSIYHTNSNSSPTGDPQATLSYYYLLEGKFPNGTPLTTGGDGYDPANPNAVVTNHIFPDNPNDPSGWSMATAGLAGLDQRVLGSIYKDSLMPGESFMVDLAYSYHHDPDSNHLQNVNLLYQQVDLVQQYYDNNFVLTGCATPTYCTANCVYPGDANNNGIANDFDILEMGLNYNNTASTRTIVGDRWMPHTPPTPATNAYVDANGDATVDLLDMATNTTNFNSTHALYTGAAEGANTIGTDLFFERYYPTTPILPGTDTIVDLNRYAILDVYFGEALQQINNVLGVTYRIDYDETVFDLQTTGTFGTLGTILNNGWLDDDGAAVYSRALYETGKVHYVATRLDQTNYTGGGTMGRLLLRVKPTAPISANVMSTQICFEDFKAIRADGSTISIGGQCGTILYRDTNFVSNSVQRVTAYTPAVEIYPNPSTHYINVDLGGEQAKNIQLFNVLGELVEQVENVSGVTQFAKNNLAKGMYTIAIQFENGMRSSHKVIFN</sequence>
<dbReference type="RefSeq" id="WP_264791157.1">
    <property type="nucleotide sequence ID" value="NZ_AP026867.1"/>
</dbReference>
<evidence type="ECO:0000313" key="3">
    <source>
        <dbReference type="Proteomes" id="UP001060919"/>
    </source>
</evidence>